<dbReference type="RefSeq" id="WP_110390005.1">
    <property type="nucleotide sequence ID" value="NZ_DAIPEO010000330.1"/>
</dbReference>
<keyword evidence="3" id="KW-1185">Reference proteome</keyword>
<dbReference type="CDD" id="cd09689">
    <property type="entry name" value="Cas7_I-C"/>
    <property type="match status" value="1"/>
</dbReference>
<reference evidence="2 3" key="1">
    <citation type="submission" date="2018-05" db="EMBL/GenBank/DDBJ databases">
        <title>Genomic Encyclopedia of Type Strains, Phase IV (KMG-IV): sequencing the most valuable type-strain genomes for metagenomic binning, comparative biology and taxonomic classification.</title>
        <authorList>
            <person name="Goeker M."/>
        </authorList>
    </citation>
    <scope>NUCLEOTIDE SEQUENCE [LARGE SCALE GENOMIC DNA]</scope>
    <source>
        <strain evidence="2 3">DSM 29661</strain>
    </source>
</reference>
<dbReference type="AlphaFoldDB" id="A0A318KQW7"/>
<evidence type="ECO:0000313" key="3">
    <source>
        <dbReference type="Proteomes" id="UP000247555"/>
    </source>
</evidence>
<gene>
    <name evidence="2" type="ORF">DFR34_10488</name>
</gene>
<comment type="caution">
    <text evidence="2">The sequence shown here is derived from an EMBL/GenBank/DDBJ whole genome shotgun (WGS) entry which is preliminary data.</text>
</comment>
<name>A0A318KQW7_9NEIS</name>
<dbReference type="Proteomes" id="UP000247555">
    <property type="component" value="Unassembled WGS sequence"/>
</dbReference>
<evidence type="ECO:0000313" key="2">
    <source>
        <dbReference type="EMBL" id="PXX80314.1"/>
    </source>
</evidence>
<dbReference type="Pfam" id="PF05107">
    <property type="entry name" value="Cas_Cas7"/>
    <property type="match status" value="1"/>
</dbReference>
<proteinExistence type="predicted"/>
<dbReference type="NCBIfam" id="TIGR01595">
    <property type="entry name" value="cas_CT1132"/>
    <property type="match status" value="1"/>
</dbReference>
<organism evidence="2 3">
    <name type="scientific">Rivihabitans pingtungensis</name>
    <dbReference type="NCBI Taxonomy" id="1054498"/>
    <lineage>
        <taxon>Bacteria</taxon>
        <taxon>Pseudomonadati</taxon>
        <taxon>Pseudomonadota</taxon>
        <taxon>Betaproteobacteria</taxon>
        <taxon>Neisseriales</taxon>
        <taxon>Aquaspirillaceae</taxon>
        <taxon>Rivihabitans</taxon>
    </lineage>
</organism>
<protein>
    <submittedName>
        <fullName evidence="2">CRISPR-associated Csd2 family protein</fullName>
    </submittedName>
</protein>
<evidence type="ECO:0000256" key="1">
    <source>
        <dbReference type="SAM" id="MobiDB-lite"/>
    </source>
</evidence>
<dbReference type="InterPro" id="IPR006482">
    <property type="entry name" value="Cas7_Csh2/Csh2"/>
</dbReference>
<feature type="region of interest" description="Disordered" evidence="1">
    <location>
        <begin position="102"/>
        <end position="134"/>
    </location>
</feature>
<dbReference type="GO" id="GO:0043571">
    <property type="term" value="P:maintenance of CRISPR repeat elements"/>
    <property type="evidence" value="ECO:0007669"/>
    <property type="project" value="InterPro"/>
</dbReference>
<dbReference type="OrthoDB" id="9776792at2"/>
<accession>A0A318KQW7</accession>
<dbReference type="EMBL" id="QJKI01000004">
    <property type="protein sequence ID" value="PXX80314.1"/>
    <property type="molecule type" value="Genomic_DNA"/>
</dbReference>
<dbReference type="InterPro" id="IPR013418">
    <property type="entry name" value="CRISPR-assoc_prot_Cas7/Csd2"/>
</dbReference>
<dbReference type="NCBIfam" id="TIGR02589">
    <property type="entry name" value="cas_Csd2"/>
    <property type="match status" value="1"/>
</dbReference>
<sequence>MTALAHRYDFVLLFDVTDGNPNGDPDAGNLPRIDAETGLGLVTDVCLKRKVRNYIALAHDQSPREPQAGEKRYEIYVREKAVLNLQHQRAYAALNLEAAEAPAEAPTEDASEEKPSKGKARAPAKEKRKGSAGDAEQARAWMCQNFYDVRTFGAVMSTGVNCGQVRGPVQLTLARSIDPIVPQEHSITRVAVTTEAEAEKQQGDNRTMGRKYTVPYGLYRAHGFVSAHLARQTGFDETDLQQLWQALSQMFEHDHAASRGQMSARALYVFRHDSELGNAPAHRLFDLITIRRREDVAVARHFSDYQITINREHIPAGVQLDEQAF</sequence>